<dbReference type="Pfam" id="PF00378">
    <property type="entry name" value="ECH_1"/>
    <property type="match status" value="1"/>
</dbReference>
<organism evidence="1 2">
    <name type="scientific">Leptospira inadai serovar Lyme</name>
    <dbReference type="NCBI Taxonomy" id="293084"/>
    <lineage>
        <taxon>Bacteria</taxon>
        <taxon>Pseudomonadati</taxon>
        <taxon>Spirochaetota</taxon>
        <taxon>Spirochaetia</taxon>
        <taxon>Leptospirales</taxon>
        <taxon>Leptospiraceae</taxon>
        <taxon>Leptospira</taxon>
    </lineage>
</organism>
<dbReference type="EMBL" id="MCRM02000002">
    <property type="protein sequence ID" value="PNV76386.1"/>
    <property type="molecule type" value="Genomic_DNA"/>
</dbReference>
<evidence type="ECO:0000313" key="2">
    <source>
        <dbReference type="Proteomes" id="UP000094669"/>
    </source>
</evidence>
<dbReference type="Gene3D" id="3.90.226.10">
    <property type="entry name" value="2-enoyl-CoA Hydratase, Chain A, domain 1"/>
    <property type="match status" value="1"/>
</dbReference>
<evidence type="ECO:0000313" key="1">
    <source>
        <dbReference type="EMBL" id="PNV76386.1"/>
    </source>
</evidence>
<dbReference type="PANTHER" id="PTHR11941">
    <property type="entry name" value="ENOYL-COA HYDRATASE-RELATED"/>
    <property type="match status" value="1"/>
</dbReference>
<accession>A0ABX4YM89</accession>
<comment type="caution">
    <text evidence="1">The sequence shown here is derived from an EMBL/GenBank/DDBJ whole genome shotgun (WGS) entry which is preliminary data.</text>
</comment>
<dbReference type="CDD" id="cd06558">
    <property type="entry name" value="crotonase-like"/>
    <property type="match status" value="1"/>
</dbReference>
<proteinExistence type="predicted"/>
<dbReference type="Proteomes" id="UP000094669">
    <property type="component" value="Unassembled WGS sequence"/>
</dbReference>
<dbReference type="PANTHER" id="PTHR11941:SF54">
    <property type="entry name" value="ENOYL-COA HYDRATASE, MITOCHONDRIAL"/>
    <property type="match status" value="1"/>
</dbReference>
<dbReference type="SUPFAM" id="SSF52096">
    <property type="entry name" value="ClpP/crotonase"/>
    <property type="match status" value="1"/>
</dbReference>
<keyword evidence="2" id="KW-1185">Reference proteome</keyword>
<protein>
    <submittedName>
        <fullName evidence="1">Enoyl-CoA hydratase/isomerase family protein</fullName>
    </submittedName>
</protein>
<sequence length="263" mass="29214">MERDMESVRFTEDDGIGRITLNSDDKNSFTFEAFRKLDAALKSAINSDLRVLVIGSDREGVFSQGLNLGELKKEEIRKDLVPFLDYFFGILQKIHFFPCPVLAEISGHAIGYGAMIGIASDFRFGLQNSRIGLPEVKMGIRVPTSVAKMFSNIVGIREAERHILLGTAYKGSEAKEVGLLDEVFDDSLTLQDAVQKFAKKLSKNSRSATSSCKEAVRYLSQDLRETFEYDKGKTIESVQSVDAVEGIDALIAGRRPEFNKAIN</sequence>
<gene>
    <name evidence="1" type="ORF">BES34_001925</name>
</gene>
<name>A0ABX4YM89_9LEPT</name>
<dbReference type="InterPro" id="IPR029045">
    <property type="entry name" value="ClpP/crotonase-like_dom_sf"/>
</dbReference>
<reference evidence="1" key="1">
    <citation type="submission" date="2018-01" db="EMBL/GenBank/DDBJ databases">
        <title>Genomic characterization of Leptospira inadai serogroup Lyme isolated from captured rat in Brazil and comparative analysis with human reference strain.</title>
        <authorList>
            <person name="Moreno L.Z."/>
            <person name="Loureiro A.P."/>
            <person name="Miraglia F."/>
            <person name="Kremer F.S."/>
            <person name="Eslabao M.R."/>
            <person name="Dellagostin O.A."/>
            <person name="Lilenbaum W."/>
            <person name="Moreno A.M."/>
        </authorList>
    </citation>
    <scope>NUCLEOTIDE SEQUENCE [LARGE SCALE GENOMIC DNA]</scope>
    <source>
        <strain evidence="1">M34/99</strain>
    </source>
</reference>
<dbReference type="InterPro" id="IPR001753">
    <property type="entry name" value="Enoyl-CoA_hydra/iso"/>
</dbReference>